<feature type="compositionally biased region" description="Low complexity" evidence="1">
    <location>
        <begin position="980"/>
        <end position="1003"/>
    </location>
</feature>
<dbReference type="GO" id="GO:0005886">
    <property type="term" value="C:plasma membrane"/>
    <property type="evidence" value="ECO:0007669"/>
    <property type="project" value="TreeGrafter"/>
</dbReference>
<dbReference type="InterPro" id="IPR008828">
    <property type="entry name" value="Sin1/Avo1"/>
</dbReference>
<dbReference type="GO" id="GO:0005737">
    <property type="term" value="C:cytoplasm"/>
    <property type="evidence" value="ECO:0007669"/>
    <property type="project" value="TreeGrafter"/>
</dbReference>
<organism evidence="2 3">
    <name type="scientific">Tieghemostelium lacteum</name>
    <name type="common">Slime mold</name>
    <name type="synonym">Dictyostelium lacteum</name>
    <dbReference type="NCBI Taxonomy" id="361077"/>
    <lineage>
        <taxon>Eukaryota</taxon>
        <taxon>Amoebozoa</taxon>
        <taxon>Evosea</taxon>
        <taxon>Eumycetozoa</taxon>
        <taxon>Dictyostelia</taxon>
        <taxon>Dictyosteliales</taxon>
        <taxon>Raperosteliaceae</taxon>
        <taxon>Tieghemostelium</taxon>
    </lineage>
</organism>
<feature type="region of interest" description="Disordered" evidence="1">
    <location>
        <begin position="132"/>
        <end position="259"/>
    </location>
</feature>
<feature type="region of interest" description="Disordered" evidence="1">
    <location>
        <begin position="347"/>
        <end position="441"/>
    </location>
</feature>
<name>A0A151Z5D9_TIELA</name>
<dbReference type="Proteomes" id="UP000076078">
    <property type="component" value="Unassembled WGS sequence"/>
</dbReference>
<gene>
    <name evidence="2" type="ORF">DLAC_10426</name>
</gene>
<feature type="compositionally biased region" description="Polar residues" evidence="1">
    <location>
        <begin position="1004"/>
        <end position="1017"/>
    </location>
</feature>
<dbReference type="PANTHER" id="PTHR13335">
    <property type="entry name" value="TARGET OF RAPAMYCIN COMPLEX 2 SUBUNIT MAPKAP1"/>
    <property type="match status" value="1"/>
</dbReference>
<protein>
    <submittedName>
        <fullName evidence="2">SNF2-related domain-containing protein</fullName>
    </submittedName>
</protein>
<feature type="region of interest" description="Disordered" evidence="1">
    <location>
        <begin position="827"/>
        <end position="902"/>
    </location>
</feature>
<dbReference type="GO" id="GO:0038203">
    <property type="term" value="P:TORC2 signaling"/>
    <property type="evidence" value="ECO:0007669"/>
    <property type="project" value="TreeGrafter"/>
</dbReference>
<feature type="region of interest" description="Disordered" evidence="1">
    <location>
        <begin position="1256"/>
        <end position="1289"/>
    </location>
</feature>
<dbReference type="PANTHER" id="PTHR13335:SF1">
    <property type="entry name" value="TARGET OF RAPAMYCIN COMPLEX 2 SUBUNIT MAPKAP1"/>
    <property type="match status" value="1"/>
</dbReference>
<sequence length="1357" mass="151180">MEGSIILQVPEFKISVPTLSPILSGTLKSSHFNTFQTNLHFLLKSLKDVMFDIQEDLKITSSHLPPSTNVKPSITPNNNKTTTTKELDFFFKQFNEYLFNLQDTFNKVNYHLINSSNLPIITNATTNGQLPDYLSQSLSPNGFKKETTSTSSSNGSQSPTTYHTPYLNFCSPTLENSNNNKENTSLQPQPQPQLPQQKIIQQQQPPKDIQFQQQQQQQQNQKQQVVSNNNIKKNEVEKSSCTTSTDTSPKLNLVDSNEQNKPKIRTVDFKTPSMTESDSCLTYSESLYCESEPEFDYDEIQESFFQSSLSQTISNSINKNKVSLSSSTTQLTKSQFSDDFSSVSSLCDSTLSVTSPPQQGTVSLNNSQQQQPDKPEQQQQQQQQQPDKPDQQQQQPQPLPQLSQPEKLQPQQQIVPVNDDTPKTKEDESIKLMATSPTPSESILSSTVICEMKLGELGISCQTAMLNIALQRVRANNIDVENIHGHNPKTRMVTSFFKRKKGQLPQQPQEPQLLLPHQQIQLQKQQQEQEQQEQQQTARPKSQSQPPPNTNNGTSSNNNNNNNTSSKTTDNANSNSTESKKNPNPKPVYPKLPPYELDIVMQSASFNTPNYLDEETGGATNNQPMSKAQYQQHQKQLNREKSEFAIDRGQEKTIKEEIEDLANMYFNTKKPTLIPPPVEQPPPLPPSNNNLKSKETKVVVFEKPPANNNSKFVFVKEIILPPLIQFDLDNDDDEDYDDIGFDKKHTIKSSKSHTASKKANTHKHKPKNTKNIRFNTNSNSSANDNSLQSDNTNSSKVNNPSDSIANDELLDMENDNDIIINRNQTDSIECDNNNNNNNNNKAIEKQSNGNSSSTSSTSSSTSNDVVVGGGGGSQPVFSNLPSNSNKAPMVSHKKSQSTGVVQNKSRWSNGKLTTIHVFVPTSPHPSRLEICIDEDTSVEKVIIEVLEVCIKERKKLQKQLYVKQNRHIISATTSSHGGHSPPTSTDSSSSLSSSESESSTSSLKTISPDNSSKSQESLGFPFLANPNHRAFLLRIANEYGDIDGDFPELVRNSEIKKLKTDCFCLQKNPRFSEVITDVGVCGSKAQPQTGAPKIFRVYIQASNNPNDTQKRSALQGGVRDSIAVPYTDDSTLKTIKQYVCKKEKFSEELCVFMSMNGEVIHNENITLSELEPGATGVKLVHDNFKNHLPKSNSFIAESGNAPRPITKLLGPMFFFTPDTAGEYKQYLISKVNKFGVRKERCMAIDRDRILYSINPSSASSTTSANSSNIPGSNASNTTPTKPKKSPFKKITSSKLKTSLTSISDICSVGNIIHKPSYFFIKTDQGKCTEYFSADSEEIVAKLNFLIKELKAVRQQKK</sequence>
<feature type="compositionally biased region" description="Basic residues" evidence="1">
    <location>
        <begin position="747"/>
        <end position="770"/>
    </location>
</feature>
<feature type="compositionally biased region" description="Polar residues" evidence="1">
    <location>
        <begin position="356"/>
        <end position="366"/>
    </location>
</feature>
<feature type="compositionally biased region" description="Low complexity" evidence="1">
    <location>
        <begin position="550"/>
        <end position="577"/>
    </location>
</feature>
<feature type="compositionally biased region" description="Polar residues" evidence="1">
    <location>
        <begin position="239"/>
        <end position="257"/>
    </location>
</feature>
<comment type="caution">
    <text evidence="2">The sequence shown here is derived from an EMBL/GenBank/DDBJ whole genome shotgun (WGS) entry which is preliminary data.</text>
</comment>
<feature type="region of interest" description="Disordered" evidence="1">
    <location>
        <begin position="747"/>
        <end position="805"/>
    </location>
</feature>
<dbReference type="InParanoid" id="A0A151Z5D9"/>
<dbReference type="STRING" id="361077.A0A151Z5D9"/>
<dbReference type="OrthoDB" id="21517at2759"/>
<accession>A0A151Z5D9</accession>
<dbReference type="EMBL" id="LODT01000042">
    <property type="protein sequence ID" value="KYQ89182.1"/>
    <property type="molecule type" value="Genomic_DNA"/>
</dbReference>
<feature type="compositionally biased region" description="Polar residues" evidence="1">
    <location>
        <begin position="875"/>
        <end position="886"/>
    </location>
</feature>
<feature type="region of interest" description="Disordered" evidence="1">
    <location>
        <begin position="519"/>
        <end position="593"/>
    </location>
</feature>
<reference evidence="2 3" key="1">
    <citation type="submission" date="2015-12" db="EMBL/GenBank/DDBJ databases">
        <title>Dictyostelia acquired genes for synthesis and detection of signals that induce cell-type specialization by lateral gene transfer from prokaryotes.</title>
        <authorList>
            <person name="Gloeckner G."/>
            <person name="Schaap P."/>
        </authorList>
    </citation>
    <scope>NUCLEOTIDE SEQUENCE [LARGE SCALE GENOMIC DNA]</scope>
    <source>
        <strain evidence="2 3">TK</strain>
    </source>
</reference>
<feature type="compositionally biased region" description="Polar residues" evidence="1">
    <location>
        <begin position="792"/>
        <end position="804"/>
    </location>
</feature>
<dbReference type="GO" id="GO:0005546">
    <property type="term" value="F:phosphatidylinositol-4,5-bisphosphate binding"/>
    <property type="evidence" value="ECO:0007669"/>
    <property type="project" value="TreeGrafter"/>
</dbReference>
<feature type="compositionally biased region" description="Polar residues" evidence="1">
    <location>
        <begin position="618"/>
        <end position="628"/>
    </location>
</feature>
<feature type="compositionally biased region" description="Low complexity" evidence="1">
    <location>
        <begin position="194"/>
        <end position="224"/>
    </location>
</feature>
<evidence type="ECO:0000313" key="3">
    <source>
        <dbReference type="Proteomes" id="UP000076078"/>
    </source>
</evidence>
<evidence type="ECO:0000256" key="1">
    <source>
        <dbReference type="SAM" id="MobiDB-lite"/>
    </source>
</evidence>
<feature type="compositionally biased region" description="Low complexity" evidence="1">
    <location>
        <begin position="519"/>
        <end position="536"/>
    </location>
</feature>
<dbReference type="GO" id="GO:0031932">
    <property type="term" value="C:TORC2 complex"/>
    <property type="evidence" value="ECO:0007669"/>
    <property type="project" value="InterPro"/>
</dbReference>
<feature type="compositionally biased region" description="Pro residues" evidence="1">
    <location>
        <begin position="584"/>
        <end position="593"/>
    </location>
</feature>
<feature type="compositionally biased region" description="Low complexity" evidence="1">
    <location>
        <begin position="771"/>
        <end position="791"/>
    </location>
</feature>
<feature type="compositionally biased region" description="Low complexity" evidence="1">
    <location>
        <begin position="148"/>
        <end position="161"/>
    </location>
</feature>
<feature type="region of interest" description="Disordered" evidence="1">
    <location>
        <begin position="608"/>
        <end position="628"/>
    </location>
</feature>
<evidence type="ECO:0000313" key="2">
    <source>
        <dbReference type="EMBL" id="KYQ89182.1"/>
    </source>
</evidence>
<feature type="region of interest" description="Disordered" evidence="1">
    <location>
        <begin position="971"/>
        <end position="1018"/>
    </location>
</feature>
<feature type="compositionally biased region" description="Polar residues" evidence="1">
    <location>
        <begin position="170"/>
        <end position="186"/>
    </location>
</feature>
<feature type="compositionally biased region" description="Low complexity" evidence="1">
    <location>
        <begin position="367"/>
        <end position="413"/>
    </location>
</feature>
<proteinExistence type="predicted"/>
<feature type="compositionally biased region" description="Basic and acidic residues" evidence="1">
    <location>
        <begin position="420"/>
        <end position="430"/>
    </location>
</feature>
<feature type="compositionally biased region" description="Low complexity" evidence="1">
    <location>
        <begin position="1256"/>
        <end position="1270"/>
    </location>
</feature>
<feature type="compositionally biased region" description="Low complexity" evidence="1">
    <location>
        <begin position="847"/>
        <end position="866"/>
    </location>
</feature>
<keyword evidence="3" id="KW-1185">Reference proteome</keyword>